<keyword evidence="2" id="KW-1185">Reference proteome</keyword>
<proteinExistence type="predicted"/>
<gene>
    <name evidence="1" type="ORF">NM208_g6774</name>
</gene>
<reference evidence="1" key="1">
    <citation type="submission" date="2022-08" db="EMBL/GenBank/DDBJ databases">
        <title>Genome Sequence of Fusarium decemcellulare.</title>
        <authorList>
            <person name="Buettner E."/>
        </authorList>
    </citation>
    <scope>NUCLEOTIDE SEQUENCE</scope>
    <source>
        <strain evidence="1">Babe19</strain>
    </source>
</reference>
<protein>
    <submittedName>
        <fullName evidence="1">Uncharacterized protein</fullName>
    </submittedName>
</protein>
<comment type="caution">
    <text evidence="1">The sequence shown here is derived from an EMBL/GenBank/DDBJ whole genome shotgun (WGS) entry which is preliminary data.</text>
</comment>
<sequence>MWPPLSRPQQTTTDSFTPAVVATMTGAVFPDDRRTTCIISYRQKPSRSDRERGNIWSGQRGTDKTRRESRGSDIDVEGMSATKGCLIDSSRDTDNAMPIPDYAVCHYVDEPLPSLGPSEAELPPT</sequence>
<accession>A0ACC1SBS5</accession>
<evidence type="ECO:0000313" key="2">
    <source>
        <dbReference type="Proteomes" id="UP001148629"/>
    </source>
</evidence>
<dbReference type="EMBL" id="JANRMS010000652">
    <property type="protein sequence ID" value="KAJ3536311.1"/>
    <property type="molecule type" value="Genomic_DNA"/>
</dbReference>
<organism evidence="1 2">
    <name type="scientific">Fusarium decemcellulare</name>
    <dbReference type="NCBI Taxonomy" id="57161"/>
    <lineage>
        <taxon>Eukaryota</taxon>
        <taxon>Fungi</taxon>
        <taxon>Dikarya</taxon>
        <taxon>Ascomycota</taxon>
        <taxon>Pezizomycotina</taxon>
        <taxon>Sordariomycetes</taxon>
        <taxon>Hypocreomycetidae</taxon>
        <taxon>Hypocreales</taxon>
        <taxon>Nectriaceae</taxon>
        <taxon>Fusarium</taxon>
        <taxon>Fusarium decemcellulare species complex</taxon>
    </lineage>
</organism>
<name>A0ACC1SBS5_9HYPO</name>
<dbReference type="Proteomes" id="UP001148629">
    <property type="component" value="Unassembled WGS sequence"/>
</dbReference>
<evidence type="ECO:0000313" key="1">
    <source>
        <dbReference type="EMBL" id="KAJ3536311.1"/>
    </source>
</evidence>